<sequence length="136" mass="14473">MHDDEKQIALSSTLGEAPFSGVSSSDSPSTTSTDSRSADLKEHAASNELVVDFDASGVEGVLDAICLVGSEAAGQYCDSDYALMAVTNLSLTKLVETKVQIAVNARVSYADQQHLYVLVDLRETGPSGERKRARSF</sequence>
<dbReference type="Proteomes" id="UP000247409">
    <property type="component" value="Unassembled WGS sequence"/>
</dbReference>
<organism evidence="2 3">
    <name type="scientific">Gracilariopsis chorda</name>
    <dbReference type="NCBI Taxonomy" id="448386"/>
    <lineage>
        <taxon>Eukaryota</taxon>
        <taxon>Rhodophyta</taxon>
        <taxon>Florideophyceae</taxon>
        <taxon>Rhodymeniophycidae</taxon>
        <taxon>Gracilariales</taxon>
        <taxon>Gracilariaceae</taxon>
        <taxon>Gracilariopsis</taxon>
    </lineage>
</organism>
<proteinExistence type="predicted"/>
<evidence type="ECO:0000313" key="2">
    <source>
        <dbReference type="EMBL" id="PXF45949.1"/>
    </source>
</evidence>
<reference evidence="2 3" key="1">
    <citation type="journal article" date="2018" name="Mol. Biol. Evol.">
        <title>Analysis of the draft genome of the red seaweed Gracilariopsis chorda provides insights into genome size evolution in Rhodophyta.</title>
        <authorList>
            <person name="Lee J."/>
            <person name="Yang E.C."/>
            <person name="Graf L."/>
            <person name="Yang J.H."/>
            <person name="Qiu H."/>
            <person name="Zel Zion U."/>
            <person name="Chan C.X."/>
            <person name="Stephens T.G."/>
            <person name="Weber A.P.M."/>
            <person name="Boo G.H."/>
            <person name="Boo S.M."/>
            <person name="Kim K.M."/>
            <person name="Shin Y."/>
            <person name="Jung M."/>
            <person name="Lee S.J."/>
            <person name="Yim H.S."/>
            <person name="Lee J.H."/>
            <person name="Bhattacharya D."/>
            <person name="Yoon H.S."/>
        </authorList>
    </citation>
    <scope>NUCLEOTIDE SEQUENCE [LARGE SCALE GENOMIC DNA]</scope>
    <source>
        <strain evidence="2 3">SKKU-2015</strain>
        <tissue evidence="2">Whole body</tissue>
    </source>
</reference>
<evidence type="ECO:0000256" key="1">
    <source>
        <dbReference type="SAM" id="MobiDB-lite"/>
    </source>
</evidence>
<name>A0A2V3IV30_9FLOR</name>
<accession>A0A2V3IV30</accession>
<feature type="region of interest" description="Disordered" evidence="1">
    <location>
        <begin position="1"/>
        <end position="41"/>
    </location>
</feature>
<feature type="compositionally biased region" description="Low complexity" evidence="1">
    <location>
        <begin position="20"/>
        <end position="35"/>
    </location>
</feature>
<keyword evidence="3" id="KW-1185">Reference proteome</keyword>
<comment type="caution">
    <text evidence="2">The sequence shown here is derived from an EMBL/GenBank/DDBJ whole genome shotgun (WGS) entry which is preliminary data.</text>
</comment>
<gene>
    <name evidence="2" type="ORF">BWQ96_04262</name>
</gene>
<dbReference type="AlphaFoldDB" id="A0A2V3IV30"/>
<protein>
    <submittedName>
        <fullName evidence="2">Uncharacterized protein</fullName>
    </submittedName>
</protein>
<evidence type="ECO:0000313" key="3">
    <source>
        <dbReference type="Proteomes" id="UP000247409"/>
    </source>
</evidence>
<dbReference type="EMBL" id="NBIV01000048">
    <property type="protein sequence ID" value="PXF45949.1"/>
    <property type="molecule type" value="Genomic_DNA"/>
</dbReference>